<feature type="compositionally biased region" description="Acidic residues" evidence="1">
    <location>
        <begin position="23"/>
        <end position="32"/>
    </location>
</feature>
<evidence type="ECO:0000256" key="1">
    <source>
        <dbReference type="SAM" id="MobiDB-lite"/>
    </source>
</evidence>
<organism evidence="2 3">
    <name type="scientific">Pristionchus entomophagus</name>
    <dbReference type="NCBI Taxonomy" id="358040"/>
    <lineage>
        <taxon>Eukaryota</taxon>
        <taxon>Metazoa</taxon>
        <taxon>Ecdysozoa</taxon>
        <taxon>Nematoda</taxon>
        <taxon>Chromadorea</taxon>
        <taxon>Rhabditida</taxon>
        <taxon>Rhabditina</taxon>
        <taxon>Diplogasteromorpha</taxon>
        <taxon>Diplogasteroidea</taxon>
        <taxon>Neodiplogasteridae</taxon>
        <taxon>Pristionchus</taxon>
    </lineage>
</organism>
<feature type="compositionally biased region" description="Acidic residues" evidence="1">
    <location>
        <begin position="372"/>
        <end position="385"/>
    </location>
</feature>
<dbReference type="AlphaFoldDB" id="A0AAV5T7M3"/>
<dbReference type="EMBL" id="BTSX01000003">
    <property type="protein sequence ID" value="GMS89669.1"/>
    <property type="molecule type" value="Genomic_DNA"/>
</dbReference>
<name>A0AAV5T7M3_9BILA</name>
<feature type="compositionally biased region" description="Polar residues" evidence="1">
    <location>
        <begin position="1"/>
        <end position="11"/>
    </location>
</feature>
<feature type="region of interest" description="Disordered" evidence="1">
    <location>
        <begin position="355"/>
        <end position="391"/>
    </location>
</feature>
<evidence type="ECO:0000313" key="2">
    <source>
        <dbReference type="EMBL" id="GMS89669.1"/>
    </source>
</evidence>
<evidence type="ECO:0000313" key="3">
    <source>
        <dbReference type="Proteomes" id="UP001432027"/>
    </source>
</evidence>
<feature type="region of interest" description="Disordered" evidence="1">
    <location>
        <begin position="1"/>
        <end position="63"/>
    </location>
</feature>
<proteinExistence type="predicted"/>
<accession>A0AAV5T7M3</accession>
<comment type="caution">
    <text evidence="2">The sequence shown here is derived from an EMBL/GenBank/DDBJ whole genome shotgun (WGS) entry which is preliminary data.</text>
</comment>
<keyword evidence="3" id="KW-1185">Reference proteome</keyword>
<sequence length="448" mass="51647">MARASSSIHSNRVNERESISIWDIDDDDDDSDVSPPPTKLSRDEHGERPSSSTSVPKKPRFDARKAVCTMSQEEFERVQRRKNEGGFVRARRINREPRSSVSNEKIPSINLHGEQPDSGMTLGELLRRTAGLNRMRAQRRNNEERLVEDPIPQPITLPPDPLRQPRDMRETCFEKREGMTVKEAFFCKELHFNVSRRRLPNPSPSTSRKAGHVPMARVLLAPPIPRLEEVIIEPIQITPFYAPTSTPRLIIPEPRQKSTPREIIREQIPIHTVKYTISYLPFSSPQVLPLCPVSPAPLPEPPKAIAKEEKEGITVLADPIVKKEEEEEVKLDQPLLEELKEEEMEEEWEKWLKEHGENEGDGADSWSVSSSIDDDEWIEDEEDDQEKGWRSRMINERRARIYSALGLRMPPGKPHRNEIRYLRDKVKMKLGAKAESLFGNGKERRRRK</sequence>
<gene>
    <name evidence="2" type="ORF">PENTCL1PPCAC_11844</name>
</gene>
<reference evidence="2" key="1">
    <citation type="submission" date="2023-10" db="EMBL/GenBank/DDBJ databases">
        <title>Genome assembly of Pristionchus species.</title>
        <authorList>
            <person name="Yoshida K."/>
            <person name="Sommer R.J."/>
        </authorList>
    </citation>
    <scope>NUCLEOTIDE SEQUENCE</scope>
    <source>
        <strain evidence="2">RS0144</strain>
    </source>
</reference>
<dbReference type="Proteomes" id="UP001432027">
    <property type="component" value="Unassembled WGS sequence"/>
</dbReference>
<protein>
    <submittedName>
        <fullName evidence="2">Uncharacterized protein</fullName>
    </submittedName>
</protein>